<name>A0A9Q3I5U4_9BASI</name>
<sequence>MQLSSPPLPGASFQPLSHDSPSLLDGQLPQENRAISHFIDASIPHDFVLCIGVIPSRPTAKEFFNAIKAGCCLGSHFHKLKVVNEHLQMLVASDSNAPKSNTSIVLSLHRTFAIFKKLGIKANKLEVLLAQATCRAPPTLYQTAFNQLITAAILSKGDEAVLDFCWPCDHQCISERQQTSAGIVPVCLSSLRPA</sequence>
<keyword evidence="2" id="KW-1185">Reference proteome</keyword>
<organism evidence="1 2">
    <name type="scientific">Austropuccinia psidii MF-1</name>
    <dbReference type="NCBI Taxonomy" id="1389203"/>
    <lineage>
        <taxon>Eukaryota</taxon>
        <taxon>Fungi</taxon>
        <taxon>Dikarya</taxon>
        <taxon>Basidiomycota</taxon>
        <taxon>Pucciniomycotina</taxon>
        <taxon>Pucciniomycetes</taxon>
        <taxon>Pucciniales</taxon>
        <taxon>Sphaerophragmiaceae</taxon>
        <taxon>Austropuccinia</taxon>
    </lineage>
</organism>
<dbReference type="Proteomes" id="UP000765509">
    <property type="component" value="Unassembled WGS sequence"/>
</dbReference>
<proteinExistence type="predicted"/>
<dbReference type="OrthoDB" id="2505547at2759"/>
<reference evidence="1" key="1">
    <citation type="submission" date="2021-03" db="EMBL/GenBank/DDBJ databases">
        <title>Draft genome sequence of rust myrtle Austropuccinia psidii MF-1, a brazilian biotype.</title>
        <authorList>
            <person name="Quecine M.C."/>
            <person name="Pachon D.M.R."/>
            <person name="Bonatelli M.L."/>
            <person name="Correr F.H."/>
            <person name="Franceschini L.M."/>
            <person name="Leite T.F."/>
            <person name="Margarido G.R.A."/>
            <person name="Almeida C.A."/>
            <person name="Ferrarezi J.A."/>
            <person name="Labate C.A."/>
        </authorList>
    </citation>
    <scope>NUCLEOTIDE SEQUENCE</scope>
    <source>
        <strain evidence="1">MF-1</strain>
    </source>
</reference>
<dbReference type="AlphaFoldDB" id="A0A9Q3I5U4"/>
<dbReference type="EMBL" id="AVOT02033162">
    <property type="protein sequence ID" value="MBW0527019.1"/>
    <property type="molecule type" value="Genomic_DNA"/>
</dbReference>
<gene>
    <name evidence="1" type="ORF">O181_066734</name>
</gene>
<evidence type="ECO:0000313" key="1">
    <source>
        <dbReference type="EMBL" id="MBW0527019.1"/>
    </source>
</evidence>
<evidence type="ECO:0000313" key="2">
    <source>
        <dbReference type="Proteomes" id="UP000765509"/>
    </source>
</evidence>
<accession>A0A9Q3I5U4</accession>
<comment type="caution">
    <text evidence="1">The sequence shown here is derived from an EMBL/GenBank/DDBJ whole genome shotgun (WGS) entry which is preliminary data.</text>
</comment>
<protein>
    <submittedName>
        <fullName evidence="1">Uncharacterized protein</fullName>
    </submittedName>
</protein>